<gene>
    <name evidence="2" type="ORF">BDV40DRAFT_273584</name>
</gene>
<feature type="transmembrane region" description="Helical" evidence="1">
    <location>
        <begin position="12"/>
        <end position="32"/>
    </location>
</feature>
<name>A0A5N6ULA0_ASPTM</name>
<evidence type="ECO:0000313" key="3">
    <source>
        <dbReference type="Proteomes" id="UP000326950"/>
    </source>
</evidence>
<evidence type="ECO:0000313" key="2">
    <source>
        <dbReference type="EMBL" id="KAE8159296.1"/>
    </source>
</evidence>
<keyword evidence="1" id="KW-0812">Transmembrane</keyword>
<sequence length="69" mass="7795">MRSFNELIYLPFPYSVLLVYLSSFLLYLSIFLPDNLGGSVGTRNLTDIPRATNDLLQATYETFLTKSIG</sequence>
<dbReference type="AlphaFoldDB" id="A0A5N6ULA0"/>
<protein>
    <submittedName>
        <fullName evidence="2">Uncharacterized protein</fullName>
    </submittedName>
</protein>
<dbReference type="EMBL" id="ML738677">
    <property type="protein sequence ID" value="KAE8159296.1"/>
    <property type="molecule type" value="Genomic_DNA"/>
</dbReference>
<keyword evidence="1" id="KW-1133">Transmembrane helix</keyword>
<dbReference type="Proteomes" id="UP000326950">
    <property type="component" value="Unassembled WGS sequence"/>
</dbReference>
<accession>A0A5N6ULA0</accession>
<evidence type="ECO:0000256" key="1">
    <source>
        <dbReference type="SAM" id="Phobius"/>
    </source>
</evidence>
<proteinExistence type="predicted"/>
<reference evidence="2 3" key="1">
    <citation type="submission" date="2019-04" db="EMBL/GenBank/DDBJ databases">
        <title>Friends and foes A comparative genomics study of 23 Aspergillus species from section Flavi.</title>
        <authorList>
            <consortium name="DOE Joint Genome Institute"/>
            <person name="Kjaerbolling I."/>
            <person name="Vesth T."/>
            <person name="Frisvad J.C."/>
            <person name="Nybo J.L."/>
            <person name="Theobald S."/>
            <person name="Kildgaard S."/>
            <person name="Isbrandt T."/>
            <person name="Kuo A."/>
            <person name="Sato A."/>
            <person name="Lyhne E.K."/>
            <person name="Kogle M.E."/>
            <person name="Wiebenga A."/>
            <person name="Kun R.S."/>
            <person name="Lubbers R.J."/>
            <person name="Makela M.R."/>
            <person name="Barry K."/>
            <person name="Chovatia M."/>
            <person name="Clum A."/>
            <person name="Daum C."/>
            <person name="Haridas S."/>
            <person name="He G."/>
            <person name="LaButti K."/>
            <person name="Lipzen A."/>
            <person name="Mondo S."/>
            <person name="Riley R."/>
            <person name="Salamov A."/>
            <person name="Simmons B.A."/>
            <person name="Magnuson J.K."/>
            <person name="Henrissat B."/>
            <person name="Mortensen U.H."/>
            <person name="Larsen T.O."/>
            <person name="Devries R.P."/>
            <person name="Grigoriev I.V."/>
            <person name="Machida M."/>
            <person name="Baker S.E."/>
            <person name="Andersen M.R."/>
        </authorList>
    </citation>
    <scope>NUCLEOTIDE SEQUENCE [LARGE SCALE GENOMIC DNA]</scope>
    <source>
        <strain evidence="2 3">CBS 117626</strain>
    </source>
</reference>
<organism evidence="2 3">
    <name type="scientific">Aspergillus tamarii</name>
    <dbReference type="NCBI Taxonomy" id="41984"/>
    <lineage>
        <taxon>Eukaryota</taxon>
        <taxon>Fungi</taxon>
        <taxon>Dikarya</taxon>
        <taxon>Ascomycota</taxon>
        <taxon>Pezizomycotina</taxon>
        <taxon>Eurotiomycetes</taxon>
        <taxon>Eurotiomycetidae</taxon>
        <taxon>Eurotiales</taxon>
        <taxon>Aspergillaceae</taxon>
        <taxon>Aspergillus</taxon>
        <taxon>Aspergillus subgen. Circumdati</taxon>
    </lineage>
</organism>
<keyword evidence="3" id="KW-1185">Reference proteome</keyword>
<keyword evidence="1" id="KW-0472">Membrane</keyword>